<dbReference type="EMBL" id="CAXKWB010018670">
    <property type="protein sequence ID" value="CAL4121138.1"/>
    <property type="molecule type" value="Genomic_DNA"/>
</dbReference>
<proteinExistence type="predicted"/>
<evidence type="ECO:0000259" key="1">
    <source>
        <dbReference type="PROSITE" id="PS50041"/>
    </source>
</evidence>
<dbReference type="InterPro" id="IPR016187">
    <property type="entry name" value="CTDL_fold"/>
</dbReference>
<organism evidence="2 3">
    <name type="scientific">Meganyctiphanes norvegica</name>
    <name type="common">Northern krill</name>
    <name type="synonym">Thysanopoda norvegica</name>
    <dbReference type="NCBI Taxonomy" id="48144"/>
    <lineage>
        <taxon>Eukaryota</taxon>
        <taxon>Metazoa</taxon>
        <taxon>Ecdysozoa</taxon>
        <taxon>Arthropoda</taxon>
        <taxon>Crustacea</taxon>
        <taxon>Multicrustacea</taxon>
        <taxon>Malacostraca</taxon>
        <taxon>Eumalacostraca</taxon>
        <taxon>Eucarida</taxon>
        <taxon>Euphausiacea</taxon>
        <taxon>Euphausiidae</taxon>
        <taxon>Meganyctiphanes</taxon>
    </lineage>
</organism>
<dbReference type="SUPFAM" id="SSF56436">
    <property type="entry name" value="C-type lectin-like"/>
    <property type="match status" value="2"/>
</dbReference>
<dbReference type="Proteomes" id="UP001497623">
    <property type="component" value="Unassembled WGS sequence"/>
</dbReference>
<dbReference type="SMART" id="SM00034">
    <property type="entry name" value="CLECT"/>
    <property type="match status" value="1"/>
</dbReference>
<dbReference type="InterPro" id="IPR051004">
    <property type="entry name" value="DC-SIGN_domain-containing"/>
</dbReference>
<dbReference type="PROSITE" id="PS50041">
    <property type="entry name" value="C_TYPE_LECTIN_2"/>
    <property type="match status" value="1"/>
</dbReference>
<dbReference type="Pfam" id="PF00059">
    <property type="entry name" value="Lectin_C"/>
    <property type="match status" value="1"/>
</dbReference>
<protein>
    <recommendedName>
        <fullName evidence="1">C-type lectin domain-containing protein</fullName>
    </recommendedName>
</protein>
<dbReference type="PANTHER" id="PTHR22802:SF458">
    <property type="entry name" value="C-TYPE LECTIN DOMAIN-CONTAINING PROTEIN"/>
    <property type="match status" value="1"/>
</dbReference>
<accession>A0AAV2RE11</accession>
<gene>
    <name evidence="2" type="ORF">MNOR_LOCUS22309</name>
</gene>
<evidence type="ECO:0000313" key="2">
    <source>
        <dbReference type="EMBL" id="CAL4121138.1"/>
    </source>
</evidence>
<comment type="caution">
    <text evidence="2">The sequence shown here is derived from an EMBL/GenBank/DDBJ whole genome shotgun (WGS) entry which is preliminary data.</text>
</comment>
<evidence type="ECO:0000313" key="3">
    <source>
        <dbReference type="Proteomes" id="UP001497623"/>
    </source>
</evidence>
<reference evidence="2 3" key="1">
    <citation type="submission" date="2024-05" db="EMBL/GenBank/DDBJ databases">
        <authorList>
            <person name="Wallberg A."/>
        </authorList>
    </citation>
    <scope>NUCLEOTIDE SEQUENCE [LARGE SCALE GENOMIC DNA]</scope>
</reference>
<dbReference type="AlphaFoldDB" id="A0AAV2RE11"/>
<dbReference type="InterPro" id="IPR016186">
    <property type="entry name" value="C-type_lectin-like/link_sf"/>
</dbReference>
<keyword evidence="3" id="KW-1185">Reference proteome</keyword>
<name>A0AAV2RE11_MEGNR</name>
<dbReference type="PANTHER" id="PTHR22802">
    <property type="entry name" value="C-TYPE LECTIN SUPERFAMILY MEMBER"/>
    <property type="match status" value="1"/>
</dbReference>
<dbReference type="Gene3D" id="3.10.100.10">
    <property type="entry name" value="Mannose-Binding Protein A, subunit A"/>
    <property type="match status" value="2"/>
</dbReference>
<dbReference type="CDD" id="cd00037">
    <property type="entry name" value="CLECT"/>
    <property type="match status" value="2"/>
</dbReference>
<dbReference type="InterPro" id="IPR001304">
    <property type="entry name" value="C-type_lectin-like"/>
</dbReference>
<feature type="domain" description="C-type lectin" evidence="1">
    <location>
        <begin position="35"/>
        <end position="166"/>
    </location>
</feature>
<sequence>MDKYFILSIYIIFNHVFGNVSTNNAAVCNNPFYKVGEKCLHFGDLNFLEVNQSEAVEYCNDIGGNLVMIQTPTQFKNIIEYINENNYLRQYWIDGSDLEQKGKWVFHNEELVPMGTPFWYVYTNVNGWFQDPDDAGRGEDCLVMYPKPTFYLNDYPCNLFNRPLCEESSAIKGEKIIQEELIDSPTLDCTVPYVPVGDTCLDFLFYTATMTWSEAVLTCEAMAGTLAKIDDPELLRAAYLYLHEHIISGESFWLGGSDLDEEET</sequence>